<dbReference type="EMBL" id="PVNK01000037">
    <property type="protein sequence ID" value="PRQ04467.1"/>
    <property type="molecule type" value="Genomic_DNA"/>
</dbReference>
<dbReference type="Proteomes" id="UP000237968">
    <property type="component" value="Unassembled WGS sequence"/>
</dbReference>
<accession>A0A2S9YH88</accession>
<sequence>MASPRMYNNRNVGRWLCDVQFEPQTAPEDHFSRVTTPETRSDFKHERTMSARELGEVRWTPMARLGRPVNRTRHHPRSRCILSA</sequence>
<protein>
    <submittedName>
        <fullName evidence="2">Uncharacterized protein</fullName>
    </submittedName>
</protein>
<proteinExistence type="predicted"/>
<evidence type="ECO:0000256" key="1">
    <source>
        <dbReference type="SAM" id="MobiDB-lite"/>
    </source>
</evidence>
<dbReference type="AlphaFoldDB" id="A0A2S9YH88"/>
<keyword evidence="3" id="KW-1185">Reference proteome</keyword>
<organism evidence="2 3">
    <name type="scientific">Enhygromyxa salina</name>
    <dbReference type="NCBI Taxonomy" id="215803"/>
    <lineage>
        <taxon>Bacteria</taxon>
        <taxon>Pseudomonadati</taxon>
        <taxon>Myxococcota</taxon>
        <taxon>Polyangia</taxon>
        <taxon>Nannocystales</taxon>
        <taxon>Nannocystaceae</taxon>
        <taxon>Enhygromyxa</taxon>
    </lineage>
</organism>
<comment type="caution">
    <text evidence="2">The sequence shown here is derived from an EMBL/GenBank/DDBJ whole genome shotgun (WGS) entry which is preliminary data.</text>
</comment>
<reference evidence="2 3" key="1">
    <citation type="submission" date="2018-03" db="EMBL/GenBank/DDBJ databases">
        <title>Draft Genome Sequences of the Obligatory Marine Myxobacteria Enhygromyxa salina SWB005.</title>
        <authorList>
            <person name="Poehlein A."/>
            <person name="Moghaddam J.A."/>
            <person name="Harms H."/>
            <person name="Alanjari M."/>
            <person name="Koenig G.M."/>
            <person name="Daniel R."/>
            <person name="Schaeberle T.F."/>
        </authorList>
    </citation>
    <scope>NUCLEOTIDE SEQUENCE [LARGE SCALE GENOMIC DNA]</scope>
    <source>
        <strain evidence="2 3">SWB005</strain>
    </source>
</reference>
<evidence type="ECO:0000313" key="3">
    <source>
        <dbReference type="Proteomes" id="UP000237968"/>
    </source>
</evidence>
<evidence type="ECO:0000313" key="2">
    <source>
        <dbReference type="EMBL" id="PRQ04467.1"/>
    </source>
</evidence>
<gene>
    <name evidence="2" type="ORF">ENSA5_06980</name>
</gene>
<feature type="region of interest" description="Disordered" evidence="1">
    <location>
        <begin position="65"/>
        <end position="84"/>
    </location>
</feature>
<name>A0A2S9YH88_9BACT</name>